<keyword evidence="3 8" id="KW-0479">Metal-binding</keyword>
<comment type="caution">
    <text evidence="10">The sequence shown here is derived from an EMBL/GenBank/DDBJ whole genome shotgun (WGS) entry which is preliminary data.</text>
</comment>
<reference evidence="10 12" key="1">
    <citation type="submission" date="2014-11" db="EMBL/GenBank/DDBJ databases">
        <title>Genomics and ecophysiology of heterotrophic nitrogen fixing bacteria isolated from estuarine surface water.</title>
        <authorList>
            <person name="Bentzon-Tilia M."/>
            <person name="Severin I."/>
            <person name="Hansen L.H."/>
            <person name="Riemann L."/>
        </authorList>
    </citation>
    <scope>NUCLEOTIDE SEQUENCE [LARGE SCALE GENOMIC DNA]</scope>
    <source>
        <strain evidence="10 12">BAL361</strain>
    </source>
</reference>
<dbReference type="PANTHER" id="PTHR10293:SF72">
    <property type="entry name" value="MONOTHIOL GLUTAREDOXIN-S14, CHLOROPLASTIC"/>
    <property type="match status" value="1"/>
</dbReference>
<dbReference type="InterPro" id="IPR004480">
    <property type="entry name" value="Monothiol_GRX-rel"/>
</dbReference>
<keyword evidence="4 8" id="KW-0408">Iron</keyword>
<proteinExistence type="inferred from homology"/>
<dbReference type="SUPFAM" id="SSF52833">
    <property type="entry name" value="Thioredoxin-like"/>
    <property type="match status" value="1"/>
</dbReference>
<reference evidence="11" key="2">
    <citation type="submission" date="2022-09" db="EMBL/GenBank/DDBJ databases">
        <title>Intensive care unit water sources are persistently colonized with multi-drug resistant bacteria and are the site of extensive horizontal gene transfer of antibiotic resistance genes.</title>
        <authorList>
            <person name="Diorio-Toth L."/>
        </authorList>
    </citation>
    <scope>NUCLEOTIDE SEQUENCE</scope>
    <source>
        <strain evidence="11">GD03947</strain>
    </source>
</reference>
<dbReference type="AlphaFoldDB" id="A0A0D7DXN8"/>
<dbReference type="Pfam" id="PF00462">
    <property type="entry name" value="Glutaredoxin"/>
    <property type="match status" value="1"/>
</dbReference>
<dbReference type="Proteomes" id="UP001158500">
    <property type="component" value="Unassembled WGS sequence"/>
</dbReference>
<evidence type="ECO:0000259" key="9">
    <source>
        <dbReference type="Pfam" id="PF00462"/>
    </source>
</evidence>
<sequence>MHVLDTEARIRQQLAEHPVLLYMKGTPEAPECGFSRAAVAALKNSGRPFATVNVLLAPHIREKLPKISQWPTYPQLFLRGELVGGCDIILGLEADGSLAAQLDAALAAES</sequence>
<gene>
    <name evidence="11" type="primary">grxD</name>
    <name evidence="10" type="ORF">LO50_22060</name>
    <name evidence="11" type="ORF">N5C32_07140</name>
</gene>
<organism evidence="10 12">
    <name type="scientific">Stutzerimonas stutzeri</name>
    <name type="common">Pseudomonas stutzeri</name>
    <dbReference type="NCBI Taxonomy" id="316"/>
    <lineage>
        <taxon>Bacteria</taxon>
        <taxon>Pseudomonadati</taxon>
        <taxon>Pseudomonadota</taxon>
        <taxon>Gammaproteobacteria</taxon>
        <taxon>Pseudomonadales</taxon>
        <taxon>Pseudomonadaceae</taxon>
        <taxon>Stutzerimonas</taxon>
    </lineage>
</organism>
<protein>
    <recommendedName>
        <fullName evidence="7">Glutaredoxin</fullName>
    </recommendedName>
</protein>
<feature type="binding site" evidence="8">
    <location>
        <position position="32"/>
    </location>
    <ligand>
        <name>[2Fe-2S] cluster</name>
        <dbReference type="ChEBI" id="CHEBI:190135"/>
        <note>ligand shared between dimeric partners</note>
    </ligand>
</feature>
<dbReference type="NCBIfam" id="TIGR00365">
    <property type="entry name" value="Grx4 family monothiol glutaredoxin"/>
    <property type="match status" value="1"/>
</dbReference>
<dbReference type="Gene3D" id="3.40.30.10">
    <property type="entry name" value="Glutaredoxin"/>
    <property type="match status" value="1"/>
</dbReference>
<dbReference type="Proteomes" id="UP000032439">
    <property type="component" value="Unassembled WGS sequence"/>
</dbReference>
<feature type="domain" description="Glutaredoxin" evidence="9">
    <location>
        <begin position="19"/>
        <end position="83"/>
    </location>
</feature>
<comment type="similarity">
    <text evidence="1 7">Belongs to the glutaredoxin family. Monothiol subfamily.</text>
</comment>
<evidence type="ECO:0000313" key="10">
    <source>
        <dbReference type="EMBL" id="KIZ33041.1"/>
    </source>
</evidence>
<dbReference type="InterPro" id="IPR014434">
    <property type="entry name" value="Monothiol_GRX"/>
</dbReference>
<accession>A0A0D7DXN8</accession>
<dbReference type="GO" id="GO:0015036">
    <property type="term" value="F:disulfide oxidoreductase activity"/>
    <property type="evidence" value="ECO:0007669"/>
    <property type="project" value="InterPro"/>
</dbReference>
<evidence type="ECO:0000313" key="11">
    <source>
        <dbReference type="EMBL" id="MDH1235810.1"/>
    </source>
</evidence>
<evidence type="ECO:0000256" key="6">
    <source>
        <dbReference type="ARBA" id="ARBA00023284"/>
    </source>
</evidence>
<keyword evidence="2 8" id="KW-0001">2Fe-2S</keyword>
<evidence type="ECO:0000313" key="12">
    <source>
        <dbReference type="Proteomes" id="UP000032439"/>
    </source>
</evidence>
<keyword evidence="6" id="KW-0676">Redox-active center</keyword>
<evidence type="ECO:0000256" key="5">
    <source>
        <dbReference type="ARBA" id="ARBA00023014"/>
    </source>
</evidence>
<dbReference type="InterPro" id="IPR002109">
    <property type="entry name" value="Glutaredoxin"/>
</dbReference>
<dbReference type="EMBL" id="JAOCAE010000004">
    <property type="protein sequence ID" value="MDH1235810.1"/>
    <property type="molecule type" value="Genomic_DNA"/>
</dbReference>
<dbReference type="InterPro" id="IPR036249">
    <property type="entry name" value="Thioredoxin-like_sf"/>
</dbReference>
<dbReference type="InterPro" id="IPR033658">
    <property type="entry name" value="GRX_PICOT-like"/>
</dbReference>
<keyword evidence="5 8" id="KW-0411">Iron-sulfur</keyword>
<dbReference type="GO" id="GO:0051537">
    <property type="term" value="F:2 iron, 2 sulfur cluster binding"/>
    <property type="evidence" value="ECO:0007669"/>
    <property type="project" value="UniProtKB-KW"/>
</dbReference>
<dbReference type="CDD" id="cd03028">
    <property type="entry name" value="GRX_PICOT_like"/>
    <property type="match status" value="1"/>
</dbReference>
<dbReference type="EMBL" id="JXXD01000293">
    <property type="protein sequence ID" value="KIZ33041.1"/>
    <property type="molecule type" value="Genomic_DNA"/>
</dbReference>
<dbReference type="PANTHER" id="PTHR10293">
    <property type="entry name" value="GLUTAREDOXIN FAMILY MEMBER"/>
    <property type="match status" value="1"/>
</dbReference>
<evidence type="ECO:0000256" key="4">
    <source>
        <dbReference type="ARBA" id="ARBA00023004"/>
    </source>
</evidence>
<dbReference type="PIRSF" id="PIRSF005894">
    <property type="entry name" value="Monothiol_GRX"/>
    <property type="match status" value="1"/>
</dbReference>
<evidence type="ECO:0000256" key="3">
    <source>
        <dbReference type="ARBA" id="ARBA00022723"/>
    </source>
</evidence>
<dbReference type="PROSITE" id="PS51354">
    <property type="entry name" value="GLUTAREDOXIN_2"/>
    <property type="match status" value="1"/>
</dbReference>
<evidence type="ECO:0000256" key="7">
    <source>
        <dbReference type="PIRNR" id="PIRNR005894"/>
    </source>
</evidence>
<name>A0A0D7DXN8_STUST</name>
<evidence type="ECO:0000256" key="8">
    <source>
        <dbReference type="PIRSR" id="PIRSR005894-2"/>
    </source>
</evidence>
<dbReference type="GO" id="GO:0046872">
    <property type="term" value="F:metal ion binding"/>
    <property type="evidence" value="ECO:0007669"/>
    <property type="project" value="UniProtKB-KW"/>
</dbReference>
<dbReference type="RefSeq" id="WP_037044071.1">
    <property type="nucleotide sequence ID" value="NZ_JAOCAE010000004.1"/>
</dbReference>
<evidence type="ECO:0000256" key="2">
    <source>
        <dbReference type="ARBA" id="ARBA00022714"/>
    </source>
</evidence>
<evidence type="ECO:0000256" key="1">
    <source>
        <dbReference type="ARBA" id="ARBA00009630"/>
    </source>
</evidence>
<dbReference type="PATRIC" id="fig|316.110.peg.3035"/>